<dbReference type="EMBL" id="BARS01005398">
    <property type="protein sequence ID" value="GAF72769.1"/>
    <property type="molecule type" value="Genomic_DNA"/>
</dbReference>
<gene>
    <name evidence="1" type="ORF">S01H1_10576</name>
</gene>
<comment type="caution">
    <text evidence="1">The sequence shown here is derived from an EMBL/GenBank/DDBJ whole genome shotgun (WGS) entry which is preliminary data.</text>
</comment>
<accession>X0RVA7</accession>
<feature type="non-terminal residue" evidence="1">
    <location>
        <position position="1"/>
    </location>
</feature>
<evidence type="ECO:0000313" key="1">
    <source>
        <dbReference type="EMBL" id="GAF72769.1"/>
    </source>
</evidence>
<protein>
    <submittedName>
        <fullName evidence="1">Uncharacterized protein</fullName>
    </submittedName>
</protein>
<organism evidence="1">
    <name type="scientific">marine sediment metagenome</name>
    <dbReference type="NCBI Taxonomy" id="412755"/>
    <lineage>
        <taxon>unclassified sequences</taxon>
        <taxon>metagenomes</taxon>
        <taxon>ecological metagenomes</taxon>
    </lineage>
</organism>
<reference evidence="1" key="1">
    <citation type="journal article" date="2014" name="Front. Microbiol.">
        <title>High frequency of phylogenetically diverse reductive dehalogenase-homologous genes in deep subseafloor sedimentary metagenomes.</title>
        <authorList>
            <person name="Kawai M."/>
            <person name="Futagami T."/>
            <person name="Toyoda A."/>
            <person name="Takaki Y."/>
            <person name="Nishi S."/>
            <person name="Hori S."/>
            <person name="Arai W."/>
            <person name="Tsubouchi T."/>
            <person name="Morono Y."/>
            <person name="Uchiyama I."/>
            <person name="Ito T."/>
            <person name="Fujiyama A."/>
            <person name="Inagaki F."/>
            <person name="Takami H."/>
        </authorList>
    </citation>
    <scope>NUCLEOTIDE SEQUENCE</scope>
    <source>
        <strain evidence="1">Expedition CK06-06</strain>
    </source>
</reference>
<name>X0RVA7_9ZZZZ</name>
<sequence length="81" mass="9320">AHMRVTYKCGLLAFSEAICLDHSGDIRYKAKHWVNYRWLGKAEEKPKNVADLVKKTEQLLVPKSIHVDSSGKYTNILDSRF</sequence>
<proteinExistence type="predicted"/>
<dbReference type="AlphaFoldDB" id="X0RVA7"/>